<comment type="caution">
    <text evidence="1">The sequence shown here is derived from an EMBL/GenBank/DDBJ whole genome shotgun (WGS) entry which is preliminary data.</text>
</comment>
<proteinExistence type="predicted"/>
<protein>
    <submittedName>
        <fullName evidence="1">von Willebrand factor type A domain protein</fullName>
    </submittedName>
</protein>
<name>A6NXP3_9FIRM</name>
<gene>
    <name evidence="1" type="ORF">BACCAP_02989</name>
</gene>
<evidence type="ECO:0000313" key="1">
    <source>
        <dbReference type="EMBL" id="EDM99063.1"/>
    </source>
</evidence>
<dbReference type="STRING" id="411467.BACCAP_02989"/>
<dbReference type="eggNOG" id="COG2304">
    <property type="taxonomic scope" value="Bacteria"/>
</dbReference>
<organism evidence="1 2">
    <name type="scientific">Pseudoflavonifractor capillosus ATCC 29799</name>
    <dbReference type="NCBI Taxonomy" id="411467"/>
    <lineage>
        <taxon>Bacteria</taxon>
        <taxon>Bacillati</taxon>
        <taxon>Bacillota</taxon>
        <taxon>Clostridia</taxon>
        <taxon>Eubacteriales</taxon>
        <taxon>Oscillospiraceae</taxon>
        <taxon>Pseudoflavonifractor</taxon>
    </lineage>
</organism>
<dbReference type="SUPFAM" id="SSF53300">
    <property type="entry name" value="vWA-like"/>
    <property type="match status" value="1"/>
</dbReference>
<dbReference type="EMBL" id="AAXG02000028">
    <property type="protein sequence ID" value="EDM99063.1"/>
    <property type="molecule type" value="Genomic_DNA"/>
</dbReference>
<dbReference type="Proteomes" id="UP000003639">
    <property type="component" value="Unassembled WGS sequence"/>
</dbReference>
<dbReference type="InterPro" id="IPR036465">
    <property type="entry name" value="vWFA_dom_sf"/>
</dbReference>
<sequence length="250" mass="28497">MSLSMRPNRRRFLLYCDCKQKQSQFIYMGGIIMKKNLTEIVFILDRSGSMSGLEADTIGGFNSMIEKQRKADGEALVSTVLFDNMSEVIHDRVDIRDIKSMTDRDYTARGCTALLDAIGGAIHHIGNVHKYARKEDVPEHTLFVITTDGMENASRRYDSEKIKKMIERQKEKYGWEFLFLGANIDAVETAKHFGIGADRAVNYHSDHKGTQLNYEVLSEAVSAVRCSVPLGTNWKKRIDEDYESRKDGRK</sequence>
<reference evidence="1 2" key="2">
    <citation type="submission" date="2007-06" db="EMBL/GenBank/DDBJ databases">
        <title>Draft genome sequence of Pseudoflavonifractor capillosus ATCC 29799.</title>
        <authorList>
            <person name="Sudarsanam P."/>
            <person name="Ley R."/>
            <person name="Guruge J."/>
            <person name="Turnbaugh P.J."/>
            <person name="Mahowald M."/>
            <person name="Liep D."/>
            <person name="Gordon J."/>
        </authorList>
    </citation>
    <scope>NUCLEOTIDE SEQUENCE [LARGE SCALE GENOMIC DNA]</scope>
    <source>
        <strain evidence="1 2">ATCC 29799</strain>
    </source>
</reference>
<evidence type="ECO:0000313" key="2">
    <source>
        <dbReference type="Proteomes" id="UP000003639"/>
    </source>
</evidence>
<reference evidence="1 2" key="1">
    <citation type="submission" date="2007-04" db="EMBL/GenBank/DDBJ databases">
        <authorList>
            <person name="Fulton L."/>
            <person name="Clifton S."/>
            <person name="Fulton B."/>
            <person name="Xu J."/>
            <person name="Minx P."/>
            <person name="Pepin K.H."/>
            <person name="Johnson M."/>
            <person name="Thiruvilangam P."/>
            <person name="Bhonagiri V."/>
            <person name="Nash W.E."/>
            <person name="Mardis E.R."/>
            <person name="Wilson R.K."/>
        </authorList>
    </citation>
    <scope>NUCLEOTIDE SEQUENCE [LARGE SCALE GENOMIC DNA]</scope>
    <source>
        <strain evidence="1 2">ATCC 29799</strain>
    </source>
</reference>
<keyword evidence="2" id="KW-1185">Reference proteome</keyword>
<dbReference type="AlphaFoldDB" id="A6NXP3"/>
<dbReference type="Gene3D" id="3.40.50.410">
    <property type="entry name" value="von Willebrand factor, type A domain"/>
    <property type="match status" value="1"/>
</dbReference>
<accession>A6NXP3</accession>